<dbReference type="PANTHER" id="PTHR43798">
    <property type="entry name" value="MONOACYLGLYCEROL LIPASE"/>
    <property type="match status" value="1"/>
</dbReference>
<dbReference type="EMBL" id="BNJK01000001">
    <property type="protein sequence ID" value="GHO89989.1"/>
    <property type="molecule type" value="Genomic_DNA"/>
</dbReference>
<keyword evidence="2" id="KW-0378">Hydrolase</keyword>
<comment type="caution">
    <text evidence="2">The sequence shown here is derived from an EMBL/GenBank/DDBJ whole genome shotgun (WGS) entry which is preliminary data.</text>
</comment>
<dbReference type="PANTHER" id="PTHR43798:SF6">
    <property type="entry name" value="HYDROLASE, PUTATIVE (AFU_ORTHOLOGUE AFUA_4G13070)-RELATED"/>
    <property type="match status" value="1"/>
</dbReference>
<dbReference type="Proteomes" id="UP000597444">
    <property type="component" value="Unassembled WGS sequence"/>
</dbReference>
<evidence type="ECO:0000313" key="3">
    <source>
        <dbReference type="Proteomes" id="UP000597444"/>
    </source>
</evidence>
<dbReference type="AlphaFoldDB" id="A0A8J3IF14"/>
<dbReference type="InterPro" id="IPR050266">
    <property type="entry name" value="AB_hydrolase_sf"/>
</dbReference>
<dbReference type="Gene3D" id="3.40.50.1820">
    <property type="entry name" value="alpha/beta hydrolase"/>
    <property type="match status" value="1"/>
</dbReference>
<dbReference type="GO" id="GO:0016787">
    <property type="term" value="F:hydrolase activity"/>
    <property type="evidence" value="ECO:0007669"/>
    <property type="project" value="UniProtKB-KW"/>
</dbReference>
<dbReference type="SUPFAM" id="SSF53474">
    <property type="entry name" value="alpha/beta-Hydrolases"/>
    <property type="match status" value="1"/>
</dbReference>
<reference evidence="2" key="1">
    <citation type="submission" date="2020-10" db="EMBL/GenBank/DDBJ databases">
        <title>Taxonomic study of unclassified bacteria belonging to the class Ktedonobacteria.</title>
        <authorList>
            <person name="Yabe S."/>
            <person name="Wang C.M."/>
            <person name="Zheng Y."/>
            <person name="Sakai Y."/>
            <person name="Cavaletti L."/>
            <person name="Monciardini P."/>
            <person name="Donadio S."/>
        </authorList>
    </citation>
    <scope>NUCLEOTIDE SEQUENCE</scope>
    <source>
        <strain evidence="2">ID150040</strain>
    </source>
</reference>
<gene>
    <name evidence="2" type="ORF">KSF_000370</name>
</gene>
<proteinExistence type="predicted"/>
<name>A0A8J3IF14_9CHLR</name>
<dbReference type="InterPro" id="IPR029058">
    <property type="entry name" value="AB_hydrolase_fold"/>
</dbReference>
<feature type="domain" description="AB hydrolase-1" evidence="1">
    <location>
        <begin position="10"/>
        <end position="218"/>
    </location>
</feature>
<accession>A0A8J3IF14</accession>
<keyword evidence="3" id="KW-1185">Reference proteome</keyword>
<sequence length="243" mass="27762">MEPLFVQRSGWQRIYLDLPGMGQTPSNEHIKSTDDLLDVVVDFIDAVIPGHSFLIAGTSYGGYLSRGVLRRKFDQVAGMALICPVIFGDRSQRDLPPRTVIVENARLLAELVPADAEEYSSLAVVQNEENWQRFRDEILSGMSIADEAFLQRISQRYSYTFDVDVLPQPFSKPVVILAGRQDQVTGYRDAWRILENYPRGTFAVLDRAGHNAHIEQHHLFQVLVGEWLDRVRESMQREDDDDR</sequence>
<dbReference type="InterPro" id="IPR000073">
    <property type="entry name" value="AB_hydrolase_1"/>
</dbReference>
<dbReference type="Pfam" id="PF12697">
    <property type="entry name" value="Abhydrolase_6"/>
    <property type="match status" value="1"/>
</dbReference>
<evidence type="ECO:0000313" key="2">
    <source>
        <dbReference type="EMBL" id="GHO89989.1"/>
    </source>
</evidence>
<organism evidence="2 3">
    <name type="scientific">Reticulibacter mediterranei</name>
    <dbReference type="NCBI Taxonomy" id="2778369"/>
    <lineage>
        <taxon>Bacteria</taxon>
        <taxon>Bacillati</taxon>
        <taxon>Chloroflexota</taxon>
        <taxon>Ktedonobacteria</taxon>
        <taxon>Ktedonobacterales</taxon>
        <taxon>Reticulibacteraceae</taxon>
        <taxon>Reticulibacter</taxon>
    </lineage>
</organism>
<protein>
    <submittedName>
        <fullName evidence="2">2-hydroxy-6-oxo-6-phenylhexa-2,4-dienoate hydrolase</fullName>
    </submittedName>
</protein>
<evidence type="ECO:0000259" key="1">
    <source>
        <dbReference type="Pfam" id="PF12697"/>
    </source>
</evidence>